<dbReference type="KEGG" id="acm:AciX9_3530"/>
<evidence type="ECO:0000313" key="3">
    <source>
        <dbReference type="Proteomes" id="UP000000343"/>
    </source>
</evidence>
<feature type="region of interest" description="Disordered" evidence="1">
    <location>
        <begin position="59"/>
        <end position="94"/>
    </location>
</feature>
<dbReference type="Proteomes" id="UP000000343">
    <property type="component" value="Chromosome"/>
</dbReference>
<keyword evidence="3" id="KW-1185">Reference proteome</keyword>
<dbReference type="AlphaFoldDB" id="E8X427"/>
<evidence type="ECO:0000256" key="1">
    <source>
        <dbReference type="SAM" id="MobiDB-lite"/>
    </source>
</evidence>
<name>E8X427_GRATM</name>
<proteinExistence type="predicted"/>
<organism evidence="3">
    <name type="scientific">Granulicella tundricola (strain ATCC BAA-1859 / DSM 23138 / MP5ACTX9)</name>
    <dbReference type="NCBI Taxonomy" id="1198114"/>
    <lineage>
        <taxon>Bacteria</taxon>
        <taxon>Pseudomonadati</taxon>
        <taxon>Acidobacteriota</taxon>
        <taxon>Terriglobia</taxon>
        <taxon>Terriglobales</taxon>
        <taxon>Acidobacteriaceae</taxon>
        <taxon>Granulicella</taxon>
    </lineage>
</organism>
<dbReference type="eggNOG" id="ENOG50344A8">
    <property type="taxonomic scope" value="Bacteria"/>
</dbReference>
<protein>
    <submittedName>
        <fullName evidence="2">Uncharacterized protein</fullName>
    </submittedName>
</protein>
<dbReference type="OrthoDB" id="122173at2"/>
<gene>
    <name evidence="2" type="ordered locus">AciX9_3530</name>
</gene>
<accession>E8X427</accession>
<dbReference type="EMBL" id="CP002480">
    <property type="protein sequence ID" value="ADW70535.1"/>
    <property type="molecule type" value="Genomic_DNA"/>
</dbReference>
<sequence length="94" mass="10683">MAVPSEVKRVETAIANRNVKELEWSLWYCRMRVSIPSARPADVKYWRAVEEKVQETLAPPAEEKQYASKRKKKANRGLGMGPLPGETVVEDPTE</sequence>
<evidence type="ECO:0000313" key="2">
    <source>
        <dbReference type="EMBL" id="ADW70535.1"/>
    </source>
</evidence>
<dbReference type="HOGENOM" id="CLU_2382089_0_0_0"/>
<dbReference type="PaxDb" id="1198114-AciX9_3530"/>
<reference evidence="3" key="1">
    <citation type="submission" date="2011-01" db="EMBL/GenBank/DDBJ databases">
        <title>Complete sequence of chromosome of Acidobacterium sp. MP5ACTX9.</title>
        <authorList>
            <consortium name="US DOE Joint Genome Institute"/>
            <person name="Lucas S."/>
            <person name="Copeland A."/>
            <person name="Lapidus A."/>
            <person name="Cheng J.-F."/>
            <person name="Goodwin L."/>
            <person name="Pitluck S."/>
            <person name="Teshima H."/>
            <person name="Detter J.C."/>
            <person name="Han C."/>
            <person name="Tapia R."/>
            <person name="Land M."/>
            <person name="Hauser L."/>
            <person name="Kyrpides N."/>
            <person name="Ivanova N."/>
            <person name="Ovchinnikova G."/>
            <person name="Pagani I."/>
            <person name="Rawat S.R."/>
            <person name="Mannisto M."/>
            <person name="Haggblom M.M."/>
            <person name="Woyke T."/>
        </authorList>
    </citation>
    <scope>NUCLEOTIDE SEQUENCE [LARGE SCALE GENOMIC DNA]</scope>
    <source>
        <strain evidence="3">MP5ACTX9</strain>
    </source>
</reference>
<dbReference type="STRING" id="1198114.AciX9_3530"/>
<dbReference type="RefSeq" id="WP_013581846.1">
    <property type="nucleotide sequence ID" value="NC_015064.1"/>
</dbReference>